<dbReference type="AlphaFoldDB" id="A0A316TSZ0"/>
<dbReference type="InterPro" id="IPR000836">
    <property type="entry name" value="PRTase_dom"/>
</dbReference>
<feature type="binding site" evidence="15">
    <location>
        <position position="208"/>
    </location>
    <ligand>
        <name>5-phospho-alpha-D-ribose 1-diphosphate</name>
        <dbReference type="ChEBI" id="CHEBI:58017"/>
    </ligand>
</feature>
<dbReference type="FunFam" id="3.40.50.2020:FF:000003">
    <property type="entry name" value="Uracil phosphoribosyltransferase"/>
    <property type="match status" value="1"/>
</dbReference>
<dbReference type="UniPathway" id="UPA00574">
    <property type="reaction ID" value="UER00636"/>
</dbReference>
<evidence type="ECO:0000256" key="12">
    <source>
        <dbReference type="ARBA" id="ARBA00056901"/>
    </source>
</evidence>
<evidence type="ECO:0000256" key="7">
    <source>
        <dbReference type="ARBA" id="ARBA00022741"/>
    </source>
</evidence>
<dbReference type="OrthoDB" id="9781675at2"/>
<comment type="caution">
    <text evidence="17">The sequence shown here is derived from an EMBL/GenBank/DDBJ whole genome shotgun (WGS) entry which is preliminary data.</text>
</comment>
<dbReference type="Proteomes" id="UP000245533">
    <property type="component" value="Unassembled WGS sequence"/>
</dbReference>
<evidence type="ECO:0000256" key="1">
    <source>
        <dbReference type="ARBA" id="ARBA00005180"/>
    </source>
</evidence>
<keyword evidence="9 15" id="KW-0342">GTP-binding</keyword>
<dbReference type="CDD" id="cd06223">
    <property type="entry name" value="PRTases_typeI"/>
    <property type="match status" value="1"/>
</dbReference>
<feature type="binding site" evidence="15">
    <location>
        <position position="112"/>
    </location>
    <ligand>
        <name>5-phospho-alpha-D-ribose 1-diphosphate</name>
        <dbReference type="ChEBI" id="CHEBI:58017"/>
    </ligand>
</feature>
<organism evidence="17 18">
    <name type="scientific">Rhodohalobacter mucosus</name>
    <dbReference type="NCBI Taxonomy" id="2079485"/>
    <lineage>
        <taxon>Bacteria</taxon>
        <taxon>Pseudomonadati</taxon>
        <taxon>Balneolota</taxon>
        <taxon>Balneolia</taxon>
        <taxon>Balneolales</taxon>
        <taxon>Balneolaceae</taxon>
        <taxon>Rhodohalobacter</taxon>
    </lineage>
</organism>
<reference evidence="17 18" key="1">
    <citation type="submission" date="2018-05" db="EMBL/GenBank/DDBJ databases">
        <title>Rhodohalobacter halophilus gen. nov., sp. nov., a moderately halophilic member of the family Balneolaceae.</title>
        <authorList>
            <person name="Liu Z.-W."/>
        </authorList>
    </citation>
    <scope>NUCLEOTIDE SEQUENCE [LARGE SCALE GENOMIC DNA]</scope>
    <source>
        <strain evidence="17 18">8A47</strain>
    </source>
</reference>
<comment type="similarity">
    <text evidence="2 15">Belongs to the UPRTase family.</text>
</comment>
<dbReference type="Gene3D" id="3.40.50.2020">
    <property type="match status" value="1"/>
</dbReference>
<keyword evidence="8 15" id="KW-0460">Magnesium</keyword>
<feature type="domain" description="Phosphoribosyltransferase" evidence="16">
    <location>
        <begin position="16"/>
        <end position="216"/>
    </location>
</feature>
<evidence type="ECO:0000256" key="2">
    <source>
        <dbReference type="ARBA" id="ARBA00009516"/>
    </source>
</evidence>
<evidence type="ECO:0000256" key="3">
    <source>
        <dbReference type="ARBA" id="ARBA00011894"/>
    </source>
</evidence>
<dbReference type="InterPro" id="IPR034332">
    <property type="entry name" value="Upp_B"/>
</dbReference>
<evidence type="ECO:0000256" key="13">
    <source>
        <dbReference type="ARBA" id="ARBA00072146"/>
    </source>
</evidence>
<dbReference type="EMBL" id="QGGB01000005">
    <property type="protein sequence ID" value="PWN06978.1"/>
    <property type="molecule type" value="Genomic_DNA"/>
</dbReference>
<dbReference type="RefSeq" id="WP_109646327.1">
    <property type="nucleotide sequence ID" value="NZ_QGGB01000005.1"/>
</dbReference>
<evidence type="ECO:0000256" key="4">
    <source>
        <dbReference type="ARBA" id="ARBA00022533"/>
    </source>
</evidence>
<evidence type="ECO:0000313" key="18">
    <source>
        <dbReference type="Proteomes" id="UP000245533"/>
    </source>
</evidence>
<dbReference type="EC" id="2.4.2.9" evidence="3 15"/>
<dbReference type="PANTHER" id="PTHR32315">
    <property type="entry name" value="ADENINE PHOSPHORIBOSYLTRANSFERASE"/>
    <property type="match status" value="1"/>
</dbReference>
<evidence type="ECO:0000259" key="16">
    <source>
        <dbReference type="Pfam" id="PF14681"/>
    </source>
</evidence>
<dbReference type="InterPro" id="IPR029057">
    <property type="entry name" value="PRTase-like"/>
</dbReference>
<dbReference type="NCBIfam" id="NF001097">
    <property type="entry name" value="PRK00129.1"/>
    <property type="match status" value="1"/>
</dbReference>
<dbReference type="PANTHER" id="PTHR32315:SF4">
    <property type="entry name" value="URACIL PHOSPHORIBOSYLTRANSFERASE, CHLOROPLASTIC"/>
    <property type="match status" value="1"/>
</dbReference>
<dbReference type="InterPro" id="IPR050054">
    <property type="entry name" value="UPRTase/APRTase"/>
</dbReference>
<keyword evidence="4 15" id="KW-0021">Allosteric enzyme</keyword>
<feature type="binding site" evidence="15">
    <location>
        <position position="202"/>
    </location>
    <ligand>
        <name>uracil</name>
        <dbReference type="ChEBI" id="CHEBI:17568"/>
    </ligand>
</feature>
<comment type="activity regulation">
    <text evidence="15">Allosterically activated by GTP.</text>
</comment>
<keyword evidence="7 15" id="KW-0547">Nucleotide-binding</keyword>
<feature type="binding site" evidence="15">
    <location>
        <position position="87"/>
    </location>
    <ligand>
        <name>5-phospho-alpha-D-ribose 1-diphosphate</name>
        <dbReference type="ChEBI" id="CHEBI:58017"/>
    </ligand>
</feature>
<dbReference type="GO" id="GO:0044206">
    <property type="term" value="P:UMP salvage"/>
    <property type="evidence" value="ECO:0007669"/>
    <property type="project" value="UniProtKB-UniRule"/>
</dbReference>
<dbReference type="GO" id="GO:0005525">
    <property type="term" value="F:GTP binding"/>
    <property type="evidence" value="ECO:0007669"/>
    <property type="project" value="UniProtKB-KW"/>
</dbReference>
<evidence type="ECO:0000256" key="5">
    <source>
        <dbReference type="ARBA" id="ARBA00022676"/>
    </source>
</evidence>
<evidence type="ECO:0000256" key="11">
    <source>
        <dbReference type="ARBA" id="ARBA00052919"/>
    </source>
</evidence>
<dbReference type="GO" id="GO:0004845">
    <property type="term" value="F:uracil phosphoribosyltransferase activity"/>
    <property type="evidence" value="ECO:0007669"/>
    <property type="project" value="UniProtKB-UniRule"/>
</dbReference>
<protein>
    <recommendedName>
        <fullName evidence="13 15">Uracil phosphoribosyltransferase</fullName>
        <ecNumber evidence="3 15">2.4.2.9</ecNumber>
    </recommendedName>
    <alternativeName>
        <fullName evidence="10 15">UMP pyrophosphorylase</fullName>
    </alternativeName>
    <alternativeName>
        <fullName evidence="14 15">UPRTase</fullName>
    </alternativeName>
</protein>
<dbReference type="Pfam" id="PF14681">
    <property type="entry name" value="UPRTase"/>
    <property type="match status" value="1"/>
</dbReference>
<comment type="pathway">
    <text evidence="1 15">Pyrimidine metabolism; UMP biosynthesis via salvage pathway; UMP from uracil: step 1/1.</text>
</comment>
<dbReference type="GO" id="GO:0006223">
    <property type="term" value="P:uracil salvage"/>
    <property type="evidence" value="ECO:0007669"/>
    <property type="project" value="InterPro"/>
</dbReference>
<dbReference type="GO" id="GO:0005737">
    <property type="term" value="C:cytoplasm"/>
    <property type="evidence" value="ECO:0007669"/>
    <property type="project" value="UniProtKB-ARBA"/>
</dbReference>
<feature type="binding site" evidence="15">
    <location>
        <begin position="139"/>
        <end position="147"/>
    </location>
    <ligand>
        <name>5-phospho-alpha-D-ribose 1-diphosphate</name>
        <dbReference type="ChEBI" id="CHEBI:58017"/>
    </ligand>
</feature>
<dbReference type="HAMAP" id="MF_01218_B">
    <property type="entry name" value="Upp_B"/>
    <property type="match status" value="1"/>
</dbReference>
<evidence type="ECO:0000256" key="10">
    <source>
        <dbReference type="ARBA" id="ARBA00031082"/>
    </source>
</evidence>
<evidence type="ECO:0000313" key="17">
    <source>
        <dbReference type="EMBL" id="PWN06978.1"/>
    </source>
</evidence>
<accession>A0A316TSZ0</accession>
<sequence length="217" mass="23631">MAELKRDYEHENVTIIDHPLVARDLSILRKKETSTAGFRAAMARIATILAYYALKGLPLRTTRIETPVTETEGFEIDTSIFVIPILRAGLSLADAIIDFVPDAHVGHLGMYRDETTHKPVDYYSNIPDGIDQGLTLVVDPMLATGGSADDAISYLKKHGAKNILFISLICAPEGLKRINSTHPDVPIITAAVDEKLNEDAFIVPGLGDAGDRFFGTA</sequence>
<evidence type="ECO:0000256" key="8">
    <source>
        <dbReference type="ARBA" id="ARBA00022842"/>
    </source>
</evidence>
<evidence type="ECO:0000256" key="9">
    <source>
        <dbReference type="ARBA" id="ARBA00023134"/>
    </source>
</evidence>
<gene>
    <name evidence="15" type="primary">upp</name>
    <name evidence="17" type="ORF">DDZ15_06815</name>
</gene>
<keyword evidence="6 15" id="KW-0808">Transferase</keyword>
<proteinExistence type="inferred from homology"/>
<evidence type="ECO:0000256" key="15">
    <source>
        <dbReference type="HAMAP-Rule" id="MF_01218"/>
    </source>
</evidence>
<dbReference type="NCBIfam" id="TIGR01091">
    <property type="entry name" value="upp"/>
    <property type="match status" value="1"/>
</dbReference>
<keyword evidence="18" id="KW-1185">Reference proteome</keyword>
<dbReference type="InterPro" id="IPR005765">
    <property type="entry name" value="UPRT"/>
</dbReference>
<keyword evidence="5 15" id="KW-0328">Glycosyltransferase</keyword>
<comment type="cofactor">
    <cofactor evidence="15">
        <name>Mg(2+)</name>
        <dbReference type="ChEBI" id="CHEBI:18420"/>
    </cofactor>
    <text evidence="15">Binds 1 Mg(2+) ion per subunit. The magnesium is bound as Mg-PRPP.</text>
</comment>
<name>A0A316TSZ0_9BACT</name>
<dbReference type="SUPFAM" id="SSF53271">
    <property type="entry name" value="PRTase-like"/>
    <property type="match status" value="1"/>
</dbReference>
<evidence type="ECO:0000256" key="6">
    <source>
        <dbReference type="ARBA" id="ARBA00022679"/>
    </source>
</evidence>
<feature type="binding site" evidence="15">
    <location>
        <begin position="207"/>
        <end position="209"/>
    </location>
    <ligand>
        <name>uracil</name>
        <dbReference type="ChEBI" id="CHEBI:17568"/>
    </ligand>
</feature>
<comment type="function">
    <text evidence="12 15">Catalyzes the conversion of uracil and 5-phospho-alpha-D-ribose 1-diphosphate (PRPP) to UMP and diphosphate.</text>
</comment>
<comment type="catalytic activity">
    <reaction evidence="11 15">
        <text>UMP + diphosphate = 5-phospho-alpha-D-ribose 1-diphosphate + uracil</text>
        <dbReference type="Rhea" id="RHEA:13017"/>
        <dbReference type="ChEBI" id="CHEBI:17568"/>
        <dbReference type="ChEBI" id="CHEBI:33019"/>
        <dbReference type="ChEBI" id="CHEBI:57865"/>
        <dbReference type="ChEBI" id="CHEBI:58017"/>
        <dbReference type="EC" id="2.4.2.9"/>
    </reaction>
</comment>
<dbReference type="GO" id="GO:0000287">
    <property type="term" value="F:magnesium ion binding"/>
    <property type="evidence" value="ECO:0007669"/>
    <property type="project" value="UniProtKB-UniRule"/>
</dbReference>
<evidence type="ECO:0000256" key="14">
    <source>
        <dbReference type="ARBA" id="ARBA00079807"/>
    </source>
</evidence>